<proteinExistence type="predicted"/>
<evidence type="ECO:0000313" key="6">
    <source>
        <dbReference type="Proteomes" id="UP000000374"/>
    </source>
</evidence>
<gene>
    <name evidence="5" type="ordered locus">Veis_0992</name>
</gene>
<dbReference type="OrthoDB" id="8066003at2"/>
<dbReference type="InterPro" id="IPR008920">
    <property type="entry name" value="TF_FadR/GntR_C"/>
</dbReference>
<keyword evidence="1" id="KW-0805">Transcription regulation</keyword>
<dbReference type="GeneID" id="76459669"/>
<dbReference type="RefSeq" id="WP_011808781.1">
    <property type="nucleotide sequence ID" value="NC_008786.1"/>
</dbReference>
<evidence type="ECO:0000313" key="5">
    <source>
        <dbReference type="EMBL" id="ABM56769.1"/>
    </source>
</evidence>
<protein>
    <submittedName>
        <fullName evidence="5">Transcriptional regulator, GntR family</fullName>
    </submittedName>
</protein>
<feature type="domain" description="HTH gntR-type" evidence="4">
    <location>
        <begin position="11"/>
        <end position="78"/>
    </location>
</feature>
<keyword evidence="3" id="KW-0804">Transcription</keyword>
<dbReference type="InterPro" id="IPR036390">
    <property type="entry name" value="WH_DNA-bd_sf"/>
</dbReference>
<dbReference type="eggNOG" id="COG2188">
    <property type="taxonomic scope" value="Bacteria"/>
</dbReference>
<dbReference type="SMART" id="SM00345">
    <property type="entry name" value="HTH_GNTR"/>
    <property type="match status" value="2"/>
</dbReference>
<sequence>MTTDIDLLSTSHLYAVIAEVLDEHIRIGQLPPGLVLLEKPIAEVFQTSRAPVRRALAELESRQLIHRFDGRGFLVGPSSAAVPPIRTPFKALKLSLDAQADAALQTRASWERIYAEVERAVASCLVFGQYRIVEAELADHYRVSRTVARDVLSRLQERGLVRKNQSSHWVAGPLTAKDIRELYELRAALEPVALRGAVRQTPRETLQALCERCSASRRRPWTADMIDRIESDLHESLLLATTNDRLAESLRHIQLPLVETERFLRSLGLPIDPRIVDEHRIIYELLLLHDAVDAAAAALTNHLQAESRRSIIHLKTAAVFTEPPPLASYLARRVGY</sequence>
<dbReference type="Proteomes" id="UP000000374">
    <property type="component" value="Chromosome"/>
</dbReference>
<evidence type="ECO:0000256" key="1">
    <source>
        <dbReference type="ARBA" id="ARBA00023015"/>
    </source>
</evidence>
<evidence type="ECO:0000256" key="3">
    <source>
        <dbReference type="ARBA" id="ARBA00023163"/>
    </source>
</evidence>
<evidence type="ECO:0000259" key="4">
    <source>
        <dbReference type="PROSITE" id="PS50949"/>
    </source>
</evidence>
<dbReference type="GO" id="GO:0003677">
    <property type="term" value="F:DNA binding"/>
    <property type="evidence" value="ECO:0007669"/>
    <property type="project" value="UniProtKB-KW"/>
</dbReference>
<keyword evidence="2" id="KW-0238">DNA-binding</keyword>
<dbReference type="PANTHER" id="PTHR43537:SF45">
    <property type="entry name" value="GNTR FAMILY REGULATORY PROTEIN"/>
    <property type="match status" value="1"/>
</dbReference>
<name>A1WGL2_VEREI</name>
<dbReference type="EMBL" id="CP000542">
    <property type="protein sequence ID" value="ABM56769.1"/>
    <property type="molecule type" value="Genomic_DNA"/>
</dbReference>
<dbReference type="SUPFAM" id="SSF48008">
    <property type="entry name" value="GntR ligand-binding domain-like"/>
    <property type="match status" value="1"/>
</dbReference>
<dbReference type="HOGENOM" id="CLU_071276_0_0_4"/>
<dbReference type="Pfam" id="PF00392">
    <property type="entry name" value="GntR"/>
    <property type="match status" value="1"/>
</dbReference>
<keyword evidence="6" id="KW-1185">Reference proteome</keyword>
<dbReference type="PROSITE" id="PS50949">
    <property type="entry name" value="HTH_GNTR"/>
    <property type="match status" value="1"/>
</dbReference>
<reference evidence="6" key="1">
    <citation type="submission" date="2006-12" db="EMBL/GenBank/DDBJ databases">
        <title>Complete sequence of chromosome 1 of Verminephrobacter eiseniae EF01-2.</title>
        <authorList>
            <person name="Copeland A."/>
            <person name="Lucas S."/>
            <person name="Lapidus A."/>
            <person name="Barry K."/>
            <person name="Detter J.C."/>
            <person name="Glavina del Rio T."/>
            <person name="Dalin E."/>
            <person name="Tice H."/>
            <person name="Pitluck S."/>
            <person name="Chertkov O."/>
            <person name="Brettin T."/>
            <person name="Bruce D."/>
            <person name="Han C."/>
            <person name="Tapia R."/>
            <person name="Gilna P."/>
            <person name="Schmutz J."/>
            <person name="Larimer F."/>
            <person name="Land M."/>
            <person name="Hauser L."/>
            <person name="Kyrpides N."/>
            <person name="Kim E."/>
            <person name="Stahl D."/>
            <person name="Richardson P."/>
        </authorList>
    </citation>
    <scope>NUCLEOTIDE SEQUENCE [LARGE SCALE GENOMIC DNA]</scope>
    <source>
        <strain evidence="6">EF01-2</strain>
    </source>
</reference>
<dbReference type="AlphaFoldDB" id="A1WGL2"/>
<accession>A1WGL2</accession>
<dbReference type="STRING" id="391735.Veis_0992"/>
<dbReference type="PANTHER" id="PTHR43537">
    <property type="entry name" value="TRANSCRIPTIONAL REGULATOR, GNTR FAMILY"/>
    <property type="match status" value="1"/>
</dbReference>
<dbReference type="SUPFAM" id="SSF46785">
    <property type="entry name" value="Winged helix' DNA-binding domain"/>
    <property type="match status" value="2"/>
</dbReference>
<dbReference type="InterPro" id="IPR011711">
    <property type="entry name" value="GntR_C"/>
</dbReference>
<dbReference type="InterPro" id="IPR036388">
    <property type="entry name" value="WH-like_DNA-bd_sf"/>
</dbReference>
<dbReference type="Gene3D" id="1.10.10.10">
    <property type="entry name" value="Winged helix-like DNA-binding domain superfamily/Winged helix DNA-binding domain"/>
    <property type="match status" value="2"/>
</dbReference>
<dbReference type="eggNOG" id="COG1802">
    <property type="taxonomic scope" value="Bacteria"/>
</dbReference>
<dbReference type="KEGG" id="vei:Veis_0992"/>
<dbReference type="GO" id="GO:0003700">
    <property type="term" value="F:DNA-binding transcription factor activity"/>
    <property type="evidence" value="ECO:0007669"/>
    <property type="project" value="InterPro"/>
</dbReference>
<dbReference type="SMART" id="SM00895">
    <property type="entry name" value="FCD"/>
    <property type="match status" value="1"/>
</dbReference>
<dbReference type="InterPro" id="IPR000524">
    <property type="entry name" value="Tscrpt_reg_HTH_GntR"/>
</dbReference>
<dbReference type="Pfam" id="PF07729">
    <property type="entry name" value="FCD"/>
    <property type="match status" value="1"/>
</dbReference>
<dbReference type="Gene3D" id="1.20.120.530">
    <property type="entry name" value="GntR ligand-binding domain-like"/>
    <property type="match status" value="1"/>
</dbReference>
<organism evidence="5 6">
    <name type="scientific">Verminephrobacter eiseniae (strain EF01-2)</name>
    <dbReference type="NCBI Taxonomy" id="391735"/>
    <lineage>
        <taxon>Bacteria</taxon>
        <taxon>Pseudomonadati</taxon>
        <taxon>Pseudomonadota</taxon>
        <taxon>Betaproteobacteria</taxon>
        <taxon>Burkholderiales</taxon>
        <taxon>Comamonadaceae</taxon>
        <taxon>Verminephrobacter</taxon>
    </lineage>
</organism>
<evidence type="ECO:0000256" key="2">
    <source>
        <dbReference type="ARBA" id="ARBA00023125"/>
    </source>
</evidence>